<comment type="caution">
    <text evidence="2">The sequence shown here is derived from an EMBL/GenBank/DDBJ whole genome shotgun (WGS) entry which is preliminary data.</text>
</comment>
<dbReference type="Pfam" id="PF02627">
    <property type="entry name" value="CMD"/>
    <property type="match status" value="1"/>
</dbReference>
<dbReference type="AlphaFoldDB" id="A0A0C1QKW2"/>
<evidence type="ECO:0000313" key="2">
    <source>
        <dbReference type="EMBL" id="KIE06134.1"/>
    </source>
</evidence>
<evidence type="ECO:0000259" key="1">
    <source>
        <dbReference type="Pfam" id="PF02627"/>
    </source>
</evidence>
<keyword evidence="2" id="KW-0560">Oxidoreductase</keyword>
<protein>
    <submittedName>
        <fullName evidence="2">Alkyl hydroperoxide reductase AhpD</fullName>
        <ecNumber evidence="2">1.11.1.15</ecNumber>
    </submittedName>
</protein>
<keyword evidence="2" id="KW-0575">Peroxidase</keyword>
<keyword evidence="3" id="KW-1185">Reference proteome</keyword>
<dbReference type="GO" id="GO:0045454">
    <property type="term" value="P:cell redox homeostasis"/>
    <property type="evidence" value="ECO:0007669"/>
    <property type="project" value="TreeGrafter"/>
</dbReference>
<dbReference type="PANTHER" id="PTHR33930">
    <property type="entry name" value="ALKYL HYDROPEROXIDE REDUCTASE AHPD"/>
    <property type="match status" value="1"/>
</dbReference>
<evidence type="ECO:0000313" key="3">
    <source>
        <dbReference type="Proteomes" id="UP000031258"/>
    </source>
</evidence>
<dbReference type="PANTHER" id="PTHR33930:SF7">
    <property type="entry name" value="ALKYL HYDROPEROXIDE REDUCTASE AHPD"/>
    <property type="match status" value="1"/>
</dbReference>
<dbReference type="GO" id="GO:0032843">
    <property type="term" value="F:hydroperoxide reductase activity"/>
    <property type="evidence" value="ECO:0007669"/>
    <property type="project" value="TreeGrafter"/>
</dbReference>
<dbReference type="Proteomes" id="UP000031258">
    <property type="component" value="Unassembled WGS sequence"/>
</dbReference>
<dbReference type="OrthoDB" id="9801997at2"/>
<dbReference type="STRING" id="86105.NF27_BK00550"/>
<dbReference type="RefSeq" id="WP_039454714.1">
    <property type="nucleotide sequence ID" value="NZ_JSWE01000036.1"/>
</dbReference>
<dbReference type="InterPro" id="IPR003779">
    <property type="entry name" value="CMD-like"/>
</dbReference>
<proteinExistence type="predicted"/>
<dbReference type="Gene3D" id="1.20.1290.10">
    <property type="entry name" value="AhpD-like"/>
    <property type="match status" value="1"/>
</dbReference>
<dbReference type="GO" id="GO:0015036">
    <property type="term" value="F:disulfide oxidoreductase activity"/>
    <property type="evidence" value="ECO:0007669"/>
    <property type="project" value="TreeGrafter"/>
</dbReference>
<organism evidence="2 3">
    <name type="scientific">Candidatus Jidaibacter acanthamoebae</name>
    <dbReference type="NCBI Taxonomy" id="86105"/>
    <lineage>
        <taxon>Bacteria</taxon>
        <taxon>Pseudomonadati</taxon>
        <taxon>Pseudomonadota</taxon>
        <taxon>Alphaproteobacteria</taxon>
        <taxon>Rickettsiales</taxon>
        <taxon>Candidatus Midichloriaceae</taxon>
        <taxon>Candidatus Jidaibacter</taxon>
    </lineage>
</organism>
<sequence length="191" mass="21374">MNFIGLTSLVKRLPFYADDVKQNIKELFSKELEGLAIRQMYGIALAAGYYLKNEQMLNCIRAEAKIHLEEADATAAKFAVVVTSMTSTYYNFNSSVTDEEIKALPADLHLNAFSDPTILKTDFELYCLAISIFLKCKYCTDLHIKSLISQGISKVAINNVARIVSVLRAAKAALEIENIRSYEFIARGPNF</sequence>
<name>A0A0C1QKW2_9RICK</name>
<dbReference type="InterPro" id="IPR029032">
    <property type="entry name" value="AhpD-like"/>
</dbReference>
<feature type="domain" description="Carboxymuconolactone decarboxylase-like" evidence="1">
    <location>
        <begin position="101"/>
        <end position="173"/>
    </location>
</feature>
<dbReference type="GO" id="GO:0051920">
    <property type="term" value="F:peroxiredoxin activity"/>
    <property type="evidence" value="ECO:0007669"/>
    <property type="project" value="InterPro"/>
</dbReference>
<dbReference type="EMBL" id="JSWE01000036">
    <property type="protein sequence ID" value="KIE06134.1"/>
    <property type="molecule type" value="Genomic_DNA"/>
</dbReference>
<gene>
    <name evidence="2" type="primary">ahpD_2</name>
    <name evidence="2" type="ORF">NF27_BK00550</name>
</gene>
<reference evidence="2 3" key="1">
    <citation type="submission" date="2014-11" db="EMBL/GenBank/DDBJ databases">
        <title>A Rickettsiales Symbiont of Amoebae With Ancient Features.</title>
        <authorList>
            <person name="Schulz F."/>
            <person name="Martijn J."/>
            <person name="Wascher F."/>
            <person name="Kostanjsek R."/>
            <person name="Ettema T.J."/>
            <person name="Horn M."/>
        </authorList>
    </citation>
    <scope>NUCLEOTIDE SEQUENCE [LARGE SCALE GENOMIC DNA]</scope>
    <source>
        <strain evidence="2 3">UWC36</strain>
    </source>
</reference>
<dbReference type="SUPFAM" id="SSF69118">
    <property type="entry name" value="AhpD-like"/>
    <property type="match status" value="1"/>
</dbReference>
<dbReference type="EC" id="1.11.1.15" evidence="2"/>
<accession>A0A0C1QKW2</accession>